<name>A0ACB7X2E6_9ERIC</name>
<evidence type="ECO:0000313" key="2">
    <source>
        <dbReference type="Proteomes" id="UP000828048"/>
    </source>
</evidence>
<accession>A0ACB7X2E6</accession>
<protein>
    <submittedName>
        <fullName evidence="1">Uncharacterized protein</fullName>
    </submittedName>
</protein>
<keyword evidence="2" id="KW-1185">Reference proteome</keyword>
<reference evidence="1 2" key="1">
    <citation type="journal article" date="2021" name="Hortic Res">
        <title>High-quality reference genome and annotation aids understanding of berry development for evergreen blueberry (Vaccinium darrowii).</title>
        <authorList>
            <person name="Yu J."/>
            <person name="Hulse-Kemp A.M."/>
            <person name="Babiker E."/>
            <person name="Staton M."/>
        </authorList>
    </citation>
    <scope>NUCLEOTIDE SEQUENCE [LARGE SCALE GENOMIC DNA]</scope>
    <source>
        <strain evidence="2">cv. NJ 8807/NJ 8810</strain>
        <tissue evidence="1">Young leaf</tissue>
    </source>
</reference>
<organism evidence="1 2">
    <name type="scientific">Vaccinium darrowii</name>
    <dbReference type="NCBI Taxonomy" id="229202"/>
    <lineage>
        <taxon>Eukaryota</taxon>
        <taxon>Viridiplantae</taxon>
        <taxon>Streptophyta</taxon>
        <taxon>Embryophyta</taxon>
        <taxon>Tracheophyta</taxon>
        <taxon>Spermatophyta</taxon>
        <taxon>Magnoliopsida</taxon>
        <taxon>eudicotyledons</taxon>
        <taxon>Gunneridae</taxon>
        <taxon>Pentapetalae</taxon>
        <taxon>asterids</taxon>
        <taxon>Ericales</taxon>
        <taxon>Ericaceae</taxon>
        <taxon>Vaccinioideae</taxon>
        <taxon>Vaccinieae</taxon>
        <taxon>Vaccinium</taxon>
    </lineage>
</organism>
<evidence type="ECO:0000313" key="1">
    <source>
        <dbReference type="EMBL" id="KAH7834630.1"/>
    </source>
</evidence>
<sequence>MGKVGSRSKKAVKETSASGVLGKRRASPFEDQTAGKQVQDGGGRGGEKRLVLCQGVGNPLTIRRLKEVCNLYSPDVVFLAETKNKKEKIEKIAKIVRMEQLEMMDSIGLSGGECLMAKAGVKLEVQELSRGIIDVRVTDRMGRRHRMIGIYASTNLVERRGLWRHLANILNSTQEPCVVAGDFNCILNNEEKSGGADKEEWELDDFQRFVDDNDLIDIEYVGYPFTWNNKRGGSANIRMRLDRAVANPRWRSEFPSGSLHHLPPGGSDHCPVLLKFGTVSTIGLPRFIFDSRWIAKEACGSRVKDCWSENFVGSRWFCIQQKIRLCRRKLRHWRATQNLNSRARMKEFQDQLVREYEKEEFDATEYKRVEEGMRQATTEEEEYWRCKSRVSWLRLGDKNTAFFHAKTVQRRAANRIHGLEDRDGVWKVQRGEVEEIICDYFRHMFSSSGSVSSEEVLEGIESRVTGDMNEKLLKPVCSEERRSVCYVEKRGGGQKHKRSQDLQKYFAPLEVADFARDFKVSHYIDSNNSNWKEDLVREAFSSDDAELILGIPISRYEKKDRAVWHFTGNGIYYVKSGYETALTLRRNGQLGMRSTGEGSNRASRKEVWKSVWDLPCQGKIKHFIWKCLHDIVPVYDVLARRKMIAESLAMCQRINDLEESDFMYENSYHNFPMPE</sequence>
<comment type="caution">
    <text evidence="1">The sequence shown here is derived from an EMBL/GenBank/DDBJ whole genome shotgun (WGS) entry which is preliminary data.</text>
</comment>
<dbReference type="Proteomes" id="UP000828048">
    <property type="component" value="Chromosome 2"/>
</dbReference>
<dbReference type="EMBL" id="CM037152">
    <property type="protein sequence ID" value="KAH7834630.1"/>
    <property type="molecule type" value="Genomic_DNA"/>
</dbReference>
<proteinExistence type="predicted"/>
<gene>
    <name evidence="1" type="ORF">Vadar_018083</name>
</gene>